<name>A0A6A6EVQ3_9PEZI</name>
<evidence type="ECO:0000313" key="2">
    <source>
        <dbReference type="Proteomes" id="UP000800200"/>
    </source>
</evidence>
<protein>
    <submittedName>
        <fullName evidence="1">Uncharacterized protein</fullName>
    </submittedName>
</protein>
<sequence>TADPQYANVINAIGDFVATRTEAPASVITATDTVATYTASPTWYTALPENIKSYMQSVVDVRNSIASSVIHNGAPAARPTGAVRYMGAGLAAAAAGAALLL</sequence>
<dbReference type="EMBL" id="ML994611">
    <property type="protein sequence ID" value="KAF2194858.1"/>
    <property type="molecule type" value="Genomic_DNA"/>
</dbReference>
<feature type="non-terminal residue" evidence="1">
    <location>
        <position position="1"/>
    </location>
</feature>
<organism evidence="1 2">
    <name type="scientific">Zopfia rhizophila CBS 207.26</name>
    <dbReference type="NCBI Taxonomy" id="1314779"/>
    <lineage>
        <taxon>Eukaryota</taxon>
        <taxon>Fungi</taxon>
        <taxon>Dikarya</taxon>
        <taxon>Ascomycota</taxon>
        <taxon>Pezizomycotina</taxon>
        <taxon>Dothideomycetes</taxon>
        <taxon>Dothideomycetes incertae sedis</taxon>
        <taxon>Zopfiaceae</taxon>
        <taxon>Zopfia</taxon>
    </lineage>
</organism>
<reference evidence="1" key="1">
    <citation type="journal article" date="2020" name="Stud. Mycol.">
        <title>101 Dothideomycetes genomes: a test case for predicting lifestyles and emergence of pathogens.</title>
        <authorList>
            <person name="Haridas S."/>
            <person name="Albert R."/>
            <person name="Binder M."/>
            <person name="Bloem J."/>
            <person name="Labutti K."/>
            <person name="Salamov A."/>
            <person name="Andreopoulos B."/>
            <person name="Baker S."/>
            <person name="Barry K."/>
            <person name="Bills G."/>
            <person name="Bluhm B."/>
            <person name="Cannon C."/>
            <person name="Castanera R."/>
            <person name="Culley D."/>
            <person name="Daum C."/>
            <person name="Ezra D."/>
            <person name="Gonzalez J."/>
            <person name="Henrissat B."/>
            <person name="Kuo A."/>
            <person name="Liang C."/>
            <person name="Lipzen A."/>
            <person name="Lutzoni F."/>
            <person name="Magnuson J."/>
            <person name="Mondo S."/>
            <person name="Nolan M."/>
            <person name="Ohm R."/>
            <person name="Pangilinan J."/>
            <person name="Park H.-J."/>
            <person name="Ramirez L."/>
            <person name="Alfaro M."/>
            <person name="Sun H."/>
            <person name="Tritt A."/>
            <person name="Yoshinaga Y."/>
            <person name="Zwiers L.-H."/>
            <person name="Turgeon B."/>
            <person name="Goodwin S."/>
            <person name="Spatafora J."/>
            <person name="Crous P."/>
            <person name="Grigoriev I."/>
        </authorList>
    </citation>
    <scope>NUCLEOTIDE SEQUENCE</scope>
    <source>
        <strain evidence="1">CBS 207.26</strain>
    </source>
</reference>
<dbReference type="Proteomes" id="UP000800200">
    <property type="component" value="Unassembled WGS sequence"/>
</dbReference>
<gene>
    <name evidence="1" type="ORF">K469DRAFT_547411</name>
</gene>
<evidence type="ECO:0000313" key="1">
    <source>
        <dbReference type="EMBL" id="KAF2194858.1"/>
    </source>
</evidence>
<keyword evidence="2" id="KW-1185">Reference proteome</keyword>
<proteinExistence type="predicted"/>
<dbReference type="OrthoDB" id="5419608at2759"/>
<dbReference type="AlphaFoldDB" id="A0A6A6EVQ3"/>
<accession>A0A6A6EVQ3</accession>